<feature type="region of interest" description="Disordered" evidence="2">
    <location>
        <begin position="256"/>
        <end position="279"/>
    </location>
</feature>
<gene>
    <name evidence="4" type="ORF">IV203_014084</name>
</gene>
<proteinExistence type="inferred from homology"/>
<dbReference type="PANTHER" id="PTHR11142:SF0">
    <property type="entry name" value="TRNA PSEUDOURIDINE SYNTHASE-LIKE 1"/>
    <property type="match status" value="1"/>
</dbReference>
<evidence type="ECO:0000313" key="5">
    <source>
        <dbReference type="Proteomes" id="UP000693970"/>
    </source>
</evidence>
<feature type="domain" description="Pseudouridine synthase I TruA alpha/beta" evidence="3">
    <location>
        <begin position="345"/>
        <end position="483"/>
    </location>
</feature>
<reference evidence="4" key="1">
    <citation type="journal article" date="2021" name="Sci. Rep.">
        <title>Diploid genomic architecture of Nitzschia inconspicua, an elite biomass production diatom.</title>
        <authorList>
            <person name="Oliver A."/>
            <person name="Podell S."/>
            <person name="Pinowska A."/>
            <person name="Traller J.C."/>
            <person name="Smith S.R."/>
            <person name="McClure R."/>
            <person name="Beliaev A."/>
            <person name="Bohutskyi P."/>
            <person name="Hill E.A."/>
            <person name="Rabines A."/>
            <person name="Zheng H."/>
            <person name="Allen L.Z."/>
            <person name="Kuo A."/>
            <person name="Grigoriev I.V."/>
            <person name="Allen A.E."/>
            <person name="Hazlebeck D."/>
            <person name="Allen E.E."/>
        </authorList>
    </citation>
    <scope>NUCLEOTIDE SEQUENCE</scope>
    <source>
        <strain evidence="4">Hildebrandi</strain>
    </source>
</reference>
<dbReference type="PANTHER" id="PTHR11142">
    <property type="entry name" value="PSEUDOURIDYLATE SYNTHASE"/>
    <property type="match status" value="1"/>
</dbReference>
<dbReference type="EMBL" id="JAGRRH010000001">
    <property type="protein sequence ID" value="KAG7374989.1"/>
    <property type="molecule type" value="Genomic_DNA"/>
</dbReference>
<feature type="compositionally biased region" description="Acidic residues" evidence="2">
    <location>
        <begin position="260"/>
        <end position="273"/>
    </location>
</feature>
<dbReference type="AlphaFoldDB" id="A0A9K3M6F2"/>
<comment type="similarity">
    <text evidence="1">Belongs to the tRNA pseudouridine synthase TruA family.</text>
</comment>
<evidence type="ECO:0000256" key="1">
    <source>
        <dbReference type="RuleBase" id="RU003792"/>
    </source>
</evidence>
<dbReference type="OrthoDB" id="271910at2759"/>
<feature type="compositionally biased region" description="Low complexity" evidence="2">
    <location>
        <begin position="104"/>
        <end position="115"/>
    </location>
</feature>
<evidence type="ECO:0000313" key="4">
    <source>
        <dbReference type="EMBL" id="KAG7374989.1"/>
    </source>
</evidence>
<dbReference type="GO" id="GO:0160147">
    <property type="term" value="F:tRNA pseudouridine(38-40) synthase activity"/>
    <property type="evidence" value="ECO:0007669"/>
    <property type="project" value="UniProtKB-EC"/>
</dbReference>
<keyword evidence="1" id="KW-0819">tRNA processing</keyword>
<name>A0A9K3M6F2_9STRA</name>
<dbReference type="GO" id="GO:0003723">
    <property type="term" value="F:RNA binding"/>
    <property type="evidence" value="ECO:0007669"/>
    <property type="project" value="InterPro"/>
</dbReference>
<evidence type="ECO:0000259" key="3">
    <source>
        <dbReference type="Pfam" id="PF01416"/>
    </source>
</evidence>
<reference evidence="4" key="2">
    <citation type="submission" date="2021-04" db="EMBL/GenBank/DDBJ databases">
        <authorList>
            <person name="Podell S."/>
        </authorList>
    </citation>
    <scope>NUCLEOTIDE SEQUENCE</scope>
    <source>
        <strain evidence="4">Hildebrandi</strain>
    </source>
</reference>
<keyword evidence="1" id="KW-0413">Isomerase</keyword>
<dbReference type="Proteomes" id="UP000693970">
    <property type="component" value="Unassembled WGS sequence"/>
</dbReference>
<dbReference type="Pfam" id="PF01416">
    <property type="entry name" value="PseudoU_synth_1"/>
    <property type="match status" value="1"/>
</dbReference>
<accession>A0A9K3M6F2</accession>
<protein>
    <recommendedName>
        <fullName evidence="1">tRNA pseudouridine synthase</fullName>
        <ecNumber evidence="1">5.4.99.12</ecNumber>
    </recommendedName>
</protein>
<comment type="catalytic activity">
    <reaction evidence="1">
        <text>uridine(38/39/40) in tRNA = pseudouridine(38/39/40) in tRNA</text>
        <dbReference type="Rhea" id="RHEA:22376"/>
        <dbReference type="Rhea" id="RHEA-COMP:10085"/>
        <dbReference type="Rhea" id="RHEA-COMP:10087"/>
        <dbReference type="ChEBI" id="CHEBI:65314"/>
        <dbReference type="ChEBI" id="CHEBI:65315"/>
        <dbReference type="EC" id="5.4.99.12"/>
    </reaction>
</comment>
<dbReference type="GO" id="GO:0031119">
    <property type="term" value="P:tRNA pseudouridine synthesis"/>
    <property type="evidence" value="ECO:0007669"/>
    <property type="project" value="TreeGrafter"/>
</dbReference>
<sequence length="498" mass="56033">MKFSPTNEYLLSSLTLTMSVDDNDNDNSVGDSHTKELLLFHDDEDEEEVCDSIHQQSSSSSSSSSLEVIRYRCRVAYDGTGFCGFQLQGGRLPKKLLQENLEDTTTTTTEQQQQQQRRRRHRSSSSSLSSSLSNMIVAHSQRTVQGELEAVLQQRFQRLVKVIGAGRTDAGVHARGQAIHFDLYRNETTTTKSTTTTTRTKYKKKNNNNTSTSLVSSLSLQHTMNRMLPSDVVVWNLQQVSAPPLLLINSTTATTAISKDDDDDDENDDDDDPSSSSSSYPNCRYQYWNAMQSSTYKLYSYRIHLGCGPHGDGGDAIMDPILRRTVWQYEWGYDVTIKELDRVLQRFVGTHDFVCFAGALEANQRKTGRTKTTIRTIYSIDLIPERGGGTGGGLIDESGFGNDDSDDSDYYYYSRIDIRLNGALYKMVRNLVGTALDVCRGRISETYLNDMLHQPQALGLTRRDNPSKPAPPHGLTLERVYYSNYEQKDDDDDDDASF</sequence>
<feature type="region of interest" description="Disordered" evidence="2">
    <location>
        <begin position="102"/>
        <end position="133"/>
    </location>
</feature>
<comment type="caution">
    <text evidence="4">The sequence shown here is derived from an EMBL/GenBank/DDBJ whole genome shotgun (WGS) entry which is preliminary data.</text>
</comment>
<feature type="region of interest" description="Disordered" evidence="2">
    <location>
        <begin position="460"/>
        <end position="479"/>
    </location>
</feature>
<organism evidence="4 5">
    <name type="scientific">Nitzschia inconspicua</name>
    <dbReference type="NCBI Taxonomy" id="303405"/>
    <lineage>
        <taxon>Eukaryota</taxon>
        <taxon>Sar</taxon>
        <taxon>Stramenopiles</taxon>
        <taxon>Ochrophyta</taxon>
        <taxon>Bacillariophyta</taxon>
        <taxon>Bacillariophyceae</taxon>
        <taxon>Bacillariophycidae</taxon>
        <taxon>Bacillariales</taxon>
        <taxon>Bacillariaceae</taxon>
        <taxon>Nitzschia</taxon>
    </lineage>
</organism>
<evidence type="ECO:0000256" key="2">
    <source>
        <dbReference type="SAM" id="MobiDB-lite"/>
    </source>
</evidence>
<dbReference type="EC" id="5.4.99.12" evidence="1"/>
<dbReference type="HAMAP" id="MF_00171">
    <property type="entry name" value="TruA"/>
    <property type="match status" value="1"/>
</dbReference>
<dbReference type="InterPro" id="IPR020097">
    <property type="entry name" value="PsdUridine_synth_TruA_a/b_dom"/>
</dbReference>
<dbReference type="InterPro" id="IPR001406">
    <property type="entry name" value="PsdUridine_synth_TruA"/>
</dbReference>
<feature type="compositionally biased region" description="Low complexity" evidence="2">
    <location>
        <begin position="124"/>
        <end position="133"/>
    </location>
</feature>
<keyword evidence="5" id="KW-1185">Reference proteome</keyword>